<dbReference type="Proteomes" id="UP001347796">
    <property type="component" value="Unassembled WGS sequence"/>
</dbReference>
<feature type="compositionally biased region" description="Basic and acidic residues" evidence="1">
    <location>
        <begin position="119"/>
        <end position="147"/>
    </location>
</feature>
<accession>A0AAN8K8H2</accession>
<protein>
    <submittedName>
        <fullName evidence="2">Uncharacterized protein</fullName>
    </submittedName>
</protein>
<dbReference type="EMBL" id="JAZGQO010000004">
    <property type="protein sequence ID" value="KAK6187598.1"/>
    <property type="molecule type" value="Genomic_DNA"/>
</dbReference>
<organism evidence="2 3">
    <name type="scientific">Patella caerulea</name>
    <name type="common">Rayed Mediterranean limpet</name>
    <dbReference type="NCBI Taxonomy" id="87958"/>
    <lineage>
        <taxon>Eukaryota</taxon>
        <taxon>Metazoa</taxon>
        <taxon>Spiralia</taxon>
        <taxon>Lophotrochozoa</taxon>
        <taxon>Mollusca</taxon>
        <taxon>Gastropoda</taxon>
        <taxon>Patellogastropoda</taxon>
        <taxon>Patelloidea</taxon>
        <taxon>Patellidae</taxon>
        <taxon>Patella</taxon>
    </lineage>
</organism>
<proteinExistence type="predicted"/>
<gene>
    <name evidence="2" type="ORF">SNE40_005591</name>
</gene>
<feature type="compositionally biased region" description="Basic and acidic residues" evidence="1">
    <location>
        <begin position="154"/>
        <end position="165"/>
    </location>
</feature>
<evidence type="ECO:0000313" key="2">
    <source>
        <dbReference type="EMBL" id="KAK6187598.1"/>
    </source>
</evidence>
<reference evidence="2 3" key="1">
    <citation type="submission" date="2024-01" db="EMBL/GenBank/DDBJ databases">
        <title>The genome of the rayed Mediterranean limpet Patella caerulea (Linnaeus, 1758).</title>
        <authorList>
            <person name="Anh-Thu Weber A."/>
            <person name="Halstead-Nussloch G."/>
        </authorList>
    </citation>
    <scope>NUCLEOTIDE SEQUENCE [LARGE SCALE GENOMIC DNA]</scope>
    <source>
        <strain evidence="2">AATW-2023a</strain>
        <tissue evidence="2">Whole specimen</tissue>
    </source>
</reference>
<comment type="caution">
    <text evidence="2">The sequence shown here is derived from an EMBL/GenBank/DDBJ whole genome shotgun (WGS) entry which is preliminary data.</text>
</comment>
<feature type="compositionally biased region" description="Basic and acidic residues" evidence="1">
    <location>
        <begin position="246"/>
        <end position="267"/>
    </location>
</feature>
<feature type="compositionally biased region" description="Basic and acidic residues" evidence="1">
    <location>
        <begin position="278"/>
        <end position="311"/>
    </location>
</feature>
<feature type="compositionally biased region" description="Basic and acidic residues" evidence="1">
    <location>
        <begin position="339"/>
        <end position="352"/>
    </location>
</feature>
<keyword evidence="3" id="KW-1185">Reference proteome</keyword>
<feature type="compositionally biased region" description="Basic and acidic residues" evidence="1">
    <location>
        <begin position="80"/>
        <end position="93"/>
    </location>
</feature>
<feature type="compositionally biased region" description="Basic residues" evidence="1">
    <location>
        <begin position="312"/>
        <end position="330"/>
    </location>
</feature>
<evidence type="ECO:0000256" key="1">
    <source>
        <dbReference type="SAM" id="MobiDB-lite"/>
    </source>
</evidence>
<dbReference type="AlphaFoldDB" id="A0AAN8K8H2"/>
<feature type="region of interest" description="Disordered" evidence="1">
    <location>
        <begin position="108"/>
        <end position="391"/>
    </location>
</feature>
<evidence type="ECO:0000313" key="3">
    <source>
        <dbReference type="Proteomes" id="UP001347796"/>
    </source>
</evidence>
<sequence>MQKAITRCISSMGIRNAPLGCLWWENVHRTHSRIRITVSPRHSVILVPIIKRSFFSKPPASKNSVPSEKSPMRVKNNSPKKVDSPVKSDVDSPIKVRSKKRWRIIESDEDEENEIEPVEVTKNDEKTEVDQKLEVVEKSNKTEEKGITSKTKKKLDSFKNSKAADEITSPKVNKKPENLENSKTPKSKTPEVITVQDDQTETVASPLKSPGGFPIRKTARKSMGLGSAVKRKSIADSPQSAPVESPAKRQKSESTVKTEAKTDEDLGIKPLPADIDDVEMKETEEKSEIKKEIKEEIKEEIEDTKKEEVKSKKVKEKRKSNSPGSKKSKKPVNDFFSPKAEKEKKKDVKKETVVSPKSKQSSPKKETVVSPKSKQTSPKKEKDVEEKSNTG</sequence>
<feature type="region of interest" description="Disordered" evidence="1">
    <location>
        <begin position="57"/>
        <end position="93"/>
    </location>
</feature>
<feature type="compositionally biased region" description="Acidic residues" evidence="1">
    <location>
        <begin position="108"/>
        <end position="117"/>
    </location>
</feature>
<name>A0AAN8K8H2_PATCE</name>
<feature type="compositionally biased region" description="Basic and acidic residues" evidence="1">
    <location>
        <begin position="378"/>
        <end position="391"/>
    </location>
</feature>